<feature type="transmembrane region" description="Helical" evidence="1">
    <location>
        <begin position="87"/>
        <end position="108"/>
    </location>
</feature>
<gene>
    <name evidence="2" type="ORF">EV212_101284</name>
</gene>
<evidence type="ECO:0000256" key="1">
    <source>
        <dbReference type="SAM" id="Phobius"/>
    </source>
</evidence>
<accession>A0A4R2LQX8</accession>
<organism evidence="2 3">
    <name type="scientific">Frisingicoccus caecimuris</name>
    <dbReference type="NCBI Taxonomy" id="1796636"/>
    <lineage>
        <taxon>Bacteria</taxon>
        <taxon>Bacillati</taxon>
        <taxon>Bacillota</taxon>
        <taxon>Clostridia</taxon>
        <taxon>Lachnospirales</taxon>
        <taxon>Lachnospiraceae</taxon>
        <taxon>Frisingicoccus</taxon>
    </lineage>
</organism>
<keyword evidence="1" id="KW-0472">Membrane</keyword>
<feature type="transmembrane region" description="Helical" evidence="1">
    <location>
        <begin position="46"/>
        <end position="67"/>
    </location>
</feature>
<feature type="transmembrane region" description="Helical" evidence="1">
    <location>
        <begin position="468"/>
        <end position="487"/>
    </location>
</feature>
<dbReference type="Proteomes" id="UP000295711">
    <property type="component" value="Unassembled WGS sequence"/>
</dbReference>
<feature type="transmembrane region" description="Helical" evidence="1">
    <location>
        <begin position="195"/>
        <end position="213"/>
    </location>
</feature>
<evidence type="ECO:0000313" key="3">
    <source>
        <dbReference type="Proteomes" id="UP000295711"/>
    </source>
</evidence>
<proteinExistence type="predicted"/>
<feature type="transmembrane region" description="Helical" evidence="1">
    <location>
        <begin position="428"/>
        <end position="456"/>
    </location>
</feature>
<keyword evidence="3" id="KW-1185">Reference proteome</keyword>
<reference evidence="2 3" key="1">
    <citation type="submission" date="2019-03" db="EMBL/GenBank/DDBJ databases">
        <title>Genomic Encyclopedia of Type Strains, Phase IV (KMG-IV): sequencing the most valuable type-strain genomes for metagenomic binning, comparative biology and taxonomic classification.</title>
        <authorList>
            <person name="Goeker M."/>
        </authorList>
    </citation>
    <scope>NUCLEOTIDE SEQUENCE [LARGE SCALE GENOMIC DNA]</scope>
    <source>
        <strain evidence="2 3">DSM 28559</strain>
    </source>
</reference>
<evidence type="ECO:0000313" key="2">
    <source>
        <dbReference type="EMBL" id="TCO86496.1"/>
    </source>
</evidence>
<keyword evidence="1" id="KW-1133">Transmembrane helix</keyword>
<protein>
    <recommendedName>
        <fullName evidence="4">ABC-2 type transport system permease protein</fullName>
    </recommendedName>
</protein>
<comment type="caution">
    <text evidence="2">The sequence shown here is derived from an EMBL/GenBank/DDBJ whole genome shotgun (WGS) entry which is preliminary data.</text>
</comment>
<dbReference type="EMBL" id="SLXA01000001">
    <property type="protein sequence ID" value="TCO86496.1"/>
    <property type="molecule type" value="Genomic_DNA"/>
</dbReference>
<feature type="transmembrane region" description="Helical" evidence="1">
    <location>
        <begin position="341"/>
        <end position="359"/>
    </location>
</feature>
<feature type="transmembrane region" description="Helical" evidence="1">
    <location>
        <begin position="403"/>
        <end position="422"/>
    </location>
</feature>
<feature type="transmembrane region" description="Helical" evidence="1">
    <location>
        <begin position="316"/>
        <end position="335"/>
    </location>
</feature>
<sequence length="525" mass="60516">MNKTLKISFSLKNTYRVNGILFSLKQIPLLKNMFPESLYKVQGLKIFANVLSVLWEIISAFIGKFLYLITMVWGMGMLYAELPENQVFLHVLLFLTVIGSFTNTSLFNPSKDKYYAMFLMRMDAREYTLVNYLYSIFKVIVGFMPFAIFFGVDRGVPLWFCLILPFCIAGMKLFVVSISLWDYEKRGFGYNENKLSKYVWGGIALLLAAAYVLPVLGLVLPIVISMTVFLFCIPLGFAGLVKILNFRDYRAVNKELLSGLTNQMDSTAKAQLVKQLNEKKISGDISITSSRRGFEYLNELFIKRHKKILWNSTKKISYVCTFLVIGILAAVFLRPELKPEINKMVMTWLPYFVFIMYAINRGTNFTQALFMNCDHSLLTYSFYKKPNFVLRLFQIRLREIMKINAVPAFVIGSGLALILFVTGGTDHWMNYIILVVSIVCMSLFFSIHYLTIYYLLQPYNAGTELKSGTYRIIMLATYFICLFLMQFRMPIPVFGIMTILFCVAYSIAACILVYRFAPKTFRIRI</sequence>
<dbReference type="OrthoDB" id="1710898at2"/>
<name>A0A4R2LQX8_9FIRM</name>
<evidence type="ECO:0008006" key="4">
    <source>
        <dbReference type="Google" id="ProtNLM"/>
    </source>
</evidence>
<feature type="transmembrane region" description="Helical" evidence="1">
    <location>
        <begin position="493"/>
        <end position="517"/>
    </location>
</feature>
<dbReference type="AlphaFoldDB" id="A0A4R2LQX8"/>
<dbReference type="RefSeq" id="WP_132087750.1">
    <property type="nucleotide sequence ID" value="NZ_JANKAQ010000002.1"/>
</dbReference>
<feature type="transmembrane region" description="Helical" evidence="1">
    <location>
        <begin position="156"/>
        <end position="183"/>
    </location>
</feature>
<keyword evidence="1" id="KW-0812">Transmembrane</keyword>
<feature type="transmembrane region" description="Helical" evidence="1">
    <location>
        <begin position="219"/>
        <end position="241"/>
    </location>
</feature>
<feature type="transmembrane region" description="Helical" evidence="1">
    <location>
        <begin position="129"/>
        <end position="150"/>
    </location>
</feature>